<feature type="compositionally biased region" description="Polar residues" evidence="1">
    <location>
        <begin position="241"/>
        <end position="267"/>
    </location>
</feature>
<keyword evidence="3" id="KW-1185">Reference proteome</keyword>
<proteinExistence type="predicted"/>
<feature type="compositionally biased region" description="Basic and acidic residues" evidence="1">
    <location>
        <begin position="297"/>
        <end position="307"/>
    </location>
</feature>
<dbReference type="EMBL" id="BPLQ01009249">
    <property type="protein sequence ID" value="GIY42683.1"/>
    <property type="molecule type" value="Genomic_DNA"/>
</dbReference>
<feature type="region of interest" description="Disordered" evidence="1">
    <location>
        <begin position="169"/>
        <end position="307"/>
    </location>
</feature>
<dbReference type="Proteomes" id="UP001054837">
    <property type="component" value="Unassembled WGS sequence"/>
</dbReference>
<feature type="compositionally biased region" description="Polar residues" evidence="1">
    <location>
        <begin position="190"/>
        <end position="203"/>
    </location>
</feature>
<feature type="compositionally biased region" description="Acidic residues" evidence="1">
    <location>
        <begin position="175"/>
        <end position="187"/>
    </location>
</feature>
<gene>
    <name evidence="2" type="ORF">CDAR_167001</name>
</gene>
<feature type="compositionally biased region" description="Low complexity" evidence="1">
    <location>
        <begin position="228"/>
        <end position="239"/>
    </location>
</feature>
<protein>
    <submittedName>
        <fullName evidence="2">Uncharacterized protein</fullName>
    </submittedName>
</protein>
<organism evidence="2 3">
    <name type="scientific">Caerostris darwini</name>
    <dbReference type="NCBI Taxonomy" id="1538125"/>
    <lineage>
        <taxon>Eukaryota</taxon>
        <taxon>Metazoa</taxon>
        <taxon>Ecdysozoa</taxon>
        <taxon>Arthropoda</taxon>
        <taxon>Chelicerata</taxon>
        <taxon>Arachnida</taxon>
        <taxon>Araneae</taxon>
        <taxon>Araneomorphae</taxon>
        <taxon>Entelegynae</taxon>
        <taxon>Araneoidea</taxon>
        <taxon>Araneidae</taxon>
        <taxon>Caerostris</taxon>
    </lineage>
</organism>
<feature type="compositionally biased region" description="Polar residues" evidence="1">
    <location>
        <begin position="274"/>
        <end position="287"/>
    </location>
</feature>
<sequence>MQSSFFLCSTLVEHSPPFPDSKHAGLKMTFTTLLKKEMSSKNKLVEDLLNLVTKPESSSTRKTAEFPFFNTEVKRGKNLCCQRRNTKMQDAAAIRRNADRRAQAALLRINAQAALNWPGLERGDREEPLLDTRGEFVGYKSDFNVTSCTVTSDGWMILPNMTREFISARNAPPDYSDEEVQDSDSGMEDYSSSGSDNTMSSPGSGEAEIAQDPETPTLSVMEGGYPQSSASSTPDSASDLQIPSSQGTDENSESLPCTPLKSQSRVNSDIPINDLSQINSIRDTANGSIPVEGVENLEMKKEQVNEE</sequence>
<comment type="caution">
    <text evidence="2">The sequence shown here is derived from an EMBL/GenBank/DDBJ whole genome shotgun (WGS) entry which is preliminary data.</text>
</comment>
<name>A0AAV4T7N8_9ARAC</name>
<reference evidence="2 3" key="1">
    <citation type="submission" date="2021-06" db="EMBL/GenBank/DDBJ databases">
        <title>Caerostris darwini draft genome.</title>
        <authorList>
            <person name="Kono N."/>
            <person name="Arakawa K."/>
        </authorList>
    </citation>
    <scope>NUCLEOTIDE SEQUENCE [LARGE SCALE GENOMIC DNA]</scope>
</reference>
<evidence type="ECO:0000313" key="2">
    <source>
        <dbReference type="EMBL" id="GIY42683.1"/>
    </source>
</evidence>
<evidence type="ECO:0000313" key="3">
    <source>
        <dbReference type="Proteomes" id="UP001054837"/>
    </source>
</evidence>
<dbReference type="AlphaFoldDB" id="A0AAV4T7N8"/>
<accession>A0AAV4T7N8</accession>
<evidence type="ECO:0000256" key="1">
    <source>
        <dbReference type="SAM" id="MobiDB-lite"/>
    </source>
</evidence>